<evidence type="ECO:0000256" key="1">
    <source>
        <dbReference type="SAM" id="MobiDB-lite"/>
    </source>
</evidence>
<accession>A0A372EH52</accession>
<name>A0A372EH52_9BURK</name>
<gene>
    <name evidence="2" type="ORF">DY262_13785</name>
</gene>
<evidence type="ECO:0000313" key="2">
    <source>
        <dbReference type="EMBL" id="RFP77823.1"/>
    </source>
</evidence>
<organism evidence="2 3">
    <name type="scientific">Hydrogenophaga borbori</name>
    <dbReference type="NCBI Taxonomy" id="2294117"/>
    <lineage>
        <taxon>Bacteria</taxon>
        <taxon>Pseudomonadati</taxon>
        <taxon>Pseudomonadota</taxon>
        <taxon>Betaproteobacteria</taxon>
        <taxon>Burkholderiales</taxon>
        <taxon>Comamonadaceae</taxon>
        <taxon>Hydrogenophaga</taxon>
    </lineage>
</organism>
<feature type="region of interest" description="Disordered" evidence="1">
    <location>
        <begin position="235"/>
        <end position="261"/>
    </location>
</feature>
<protein>
    <submittedName>
        <fullName evidence="2">Uncharacterized protein</fullName>
    </submittedName>
</protein>
<dbReference type="EMBL" id="QVLS01000008">
    <property type="protein sequence ID" value="RFP77823.1"/>
    <property type="molecule type" value="Genomic_DNA"/>
</dbReference>
<keyword evidence="3" id="KW-1185">Reference proteome</keyword>
<dbReference type="AlphaFoldDB" id="A0A372EH52"/>
<proteinExistence type="predicted"/>
<reference evidence="2 3" key="1">
    <citation type="submission" date="2018-08" db="EMBL/GenBank/DDBJ databases">
        <title>Hydrogenophaga sp. LA-38 isolated from sludge.</title>
        <authorList>
            <person name="Im W.-T."/>
        </authorList>
    </citation>
    <scope>NUCLEOTIDE SEQUENCE [LARGE SCALE GENOMIC DNA]</scope>
    <source>
        <strain evidence="2 3">LA-38</strain>
    </source>
</reference>
<dbReference type="RefSeq" id="WP_116959634.1">
    <property type="nucleotide sequence ID" value="NZ_QVLS01000008.1"/>
</dbReference>
<comment type="caution">
    <text evidence="2">The sequence shown here is derived from an EMBL/GenBank/DDBJ whole genome shotgun (WGS) entry which is preliminary data.</text>
</comment>
<evidence type="ECO:0000313" key="3">
    <source>
        <dbReference type="Proteomes" id="UP000261931"/>
    </source>
</evidence>
<feature type="compositionally biased region" description="Basic and acidic residues" evidence="1">
    <location>
        <begin position="251"/>
        <end position="261"/>
    </location>
</feature>
<sequence>MPQQPDRQPQPTIKFHRIYPAAISPMRADKSALGLMPTMAYRHCEAMRVASSFGWYAFPAEEVHLRWNGADVFVREGGGQWQPLVRSELPGFADHWNEHAPADLVDLAPPFLTRLPMPGLVQVWTGLLCSTAPGWSVLVRPPSNMRGSFLYSAFEGIIETDRYRPCPLFMNIQLLATDVDIMLPKTVPLLQVQPLLRETYDERAHASQEVDGLGAQDDGAPALSPQEWQAYRRTIRVETEGLPPESGHYAADTRKRDKSGD</sequence>
<dbReference type="Proteomes" id="UP000261931">
    <property type="component" value="Unassembled WGS sequence"/>
</dbReference>